<comment type="caution">
    <text evidence="1">The sequence shown here is derived from an EMBL/GenBank/DDBJ whole genome shotgun (WGS) entry which is preliminary data.</text>
</comment>
<dbReference type="EMBL" id="JANHOG010001520">
    <property type="protein sequence ID" value="KAJ3535748.1"/>
    <property type="molecule type" value="Genomic_DNA"/>
</dbReference>
<sequence length="255" mass="27851">MGYNTVNVIARTDLPPALYPSNLSNVPPIQVDDWQICALQDFRTPRHRLRYIRAALLANQTILRAAASILVVVAVKAALPAFSRESRAVNWTSGRRPCPRQDAAYSAEYVRFDIPHTVLTLFRSSTGCKGAAEFGILFVHLLLGTLCTFLYDDLNFPSLSSETQMDNQKLQDPCEVAAYLISPCLQDPAEATVYALEPGPTVNFYTPPGEDVEGSVGATACVCSTVFYSVISACGVCQGDSFVSYVKSPLHNLVY</sequence>
<reference evidence="1" key="1">
    <citation type="submission" date="2022-07" db="EMBL/GenBank/DDBJ databases">
        <title>Genome Sequence of Phlebia brevispora.</title>
        <authorList>
            <person name="Buettner E."/>
        </authorList>
    </citation>
    <scope>NUCLEOTIDE SEQUENCE</scope>
    <source>
        <strain evidence="1">MPL23</strain>
    </source>
</reference>
<evidence type="ECO:0000313" key="1">
    <source>
        <dbReference type="EMBL" id="KAJ3535748.1"/>
    </source>
</evidence>
<gene>
    <name evidence="1" type="ORF">NM688_g6933</name>
</gene>
<proteinExistence type="predicted"/>
<protein>
    <submittedName>
        <fullName evidence="1">Uncharacterized protein</fullName>
    </submittedName>
</protein>
<dbReference type="Proteomes" id="UP001148662">
    <property type="component" value="Unassembled WGS sequence"/>
</dbReference>
<accession>A0ACC1SAT8</accession>
<keyword evidence="2" id="KW-1185">Reference proteome</keyword>
<name>A0ACC1SAT8_9APHY</name>
<evidence type="ECO:0000313" key="2">
    <source>
        <dbReference type="Proteomes" id="UP001148662"/>
    </source>
</evidence>
<organism evidence="1 2">
    <name type="scientific">Phlebia brevispora</name>
    <dbReference type="NCBI Taxonomy" id="194682"/>
    <lineage>
        <taxon>Eukaryota</taxon>
        <taxon>Fungi</taxon>
        <taxon>Dikarya</taxon>
        <taxon>Basidiomycota</taxon>
        <taxon>Agaricomycotina</taxon>
        <taxon>Agaricomycetes</taxon>
        <taxon>Polyporales</taxon>
        <taxon>Meruliaceae</taxon>
        <taxon>Phlebia</taxon>
    </lineage>
</organism>